<keyword evidence="3" id="KW-0804">Transcription</keyword>
<evidence type="ECO:0000256" key="3">
    <source>
        <dbReference type="ARBA" id="ARBA00023163"/>
    </source>
</evidence>
<keyword evidence="1" id="KW-0805">Transcription regulation</keyword>
<evidence type="ECO:0000313" key="7">
    <source>
        <dbReference type="EMBL" id="WIY51280.1"/>
    </source>
</evidence>
<keyword evidence="8" id="KW-1185">Reference proteome</keyword>
<feature type="compositionally biased region" description="Low complexity" evidence="5">
    <location>
        <begin position="1"/>
        <end position="16"/>
    </location>
</feature>
<dbReference type="Proteomes" id="UP001242732">
    <property type="component" value="Chromosome"/>
</dbReference>
<dbReference type="PANTHER" id="PTHR30055:SF223">
    <property type="entry name" value="HTH-TYPE TRANSCRIPTIONAL REGULATOR UIDR"/>
    <property type="match status" value="1"/>
</dbReference>
<evidence type="ECO:0000313" key="8">
    <source>
        <dbReference type="Proteomes" id="UP001242732"/>
    </source>
</evidence>
<evidence type="ECO:0000259" key="6">
    <source>
        <dbReference type="PROSITE" id="PS50977"/>
    </source>
</evidence>
<gene>
    <name evidence="7" type="ORF">QRO08_12160</name>
</gene>
<dbReference type="InterPro" id="IPR036271">
    <property type="entry name" value="Tet_transcr_reg_TetR-rel_C_sf"/>
</dbReference>
<reference evidence="7 8" key="1">
    <citation type="submission" date="2023-06" db="EMBL/GenBank/DDBJ databases">
        <authorList>
            <person name="Ham H."/>
            <person name="Park D.S."/>
        </authorList>
    </citation>
    <scope>NUCLEOTIDE SEQUENCE [LARGE SCALE GENOMIC DNA]</scope>
    <source>
        <strain evidence="7 8">KACC 17005</strain>
    </source>
</reference>
<feature type="region of interest" description="Disordered" evidence="5">
    <location>
        <begin position="1"/>
        <end position="24"/>
    </location>
</feature>
<organism evidence="7 8">
    <name type="scientific">Paracidovorax citrulli</name>
    <name type="common">Acidovorax citrulli</name>
    <dbReference type="NCBI Taxonomy" id="80869"/>
    <lineage>
        <taxon>Bacteria</taxon>
        <taxon>Pseudomonadati</taxon>
        <taxon>Pseudomonadota</taxon>
        <taxon>Betaproteobacteria</taxon>
        <taxon>Burkholderiales</taxon>
        <taxon>Comamonadaceae</taxon>
        <taxon>Paracidovorax</taxon>
    </lineage>
</organism>
<dbReference type="Pfam" id="PF00440">
    <property type="entry name" value="TetR_N"/>
    <property type="match status" value="1"/>
</dbReference>
<accession>A0ABY9AWI9</accession>
<dbReference type="RefSeq" id="WP_011795904.1">
    <property type="nucleotide sequence ID" value="NZ_CP023687.1"/>
</dbReference>
<name>A0ABY9AWI9_PARCI</name>
<evidence type="ECO:0000256" key="1">
    <source>
        <dbReference type="ARBA" id="ARBA00023015"/>
    </source>
</evidence>
<dbReference type="Gene3D" id="1.10.357.10">
    <property type="entry name" value="Tetracycline Repressor, domain 2"/>
    <property type="match status" value="1"/>
</dbReference>
<protein>
    <submittedName>
        <fullName evidence="7">TetR/AcrR family transcriptional regulator</fullName>
    </submittedName>
</protein>
<sequence length="242" mass="27186">MASRSPASPLSSTPSPRRARRKEARPGELIEAALDLFVERGYAATKVDEVAARAGVSKGTLFLYFPSKEDLFKAVARHNLARHFTEWDVEIEHYPHSTSELLRYAYELWWEHIGATKASAISKLVLSEAHNFPDIAAFYRNEVVLPGNRLIRRILERGMQRGEFRKLDLDCAVHVVAAPLVFMMMWRHSGVCMPASDEVTPQRFIDAQVDSLLAGFCVRQDAPAAQPRAKRAVRAPKMDGLS</sequence>
<dbReference type="InterPro" id="IPR011075">
    <property type="entry name" value="TetR_C"/>
</dbReference>
<dbReference type="PANTHER" id="PTHR30055">
    <property type="entry name" value="HTH-TYPE TRANSCRIPTIONAL REGULATOR RUTR"/>
    <property type="match status" value="1"/>
</dbReference>
<dbReference type="InterPro" id="IPR001647">
    <property type="entry name" value="HTH_TetR"/>
</dbReference>
<dbReference type="SUPFAM" id="SSF46689">
    <property type="entry name" value="Homeodomain-like"/>
    <property type="match status" value="1"/>
</dbReference>
<dbReference type="InterPro" id="IPR009057">
    <property type="entry name" value="Homeodomain-like_sf"/>
</dbReference>
<evidence type="ECO:0000256" key="2">
    <source>
        <dbReference type="ARBA" id="ARBA00023125"/>
    </source>
</evidence>
<dbReference type="InterPro" id="IPR050109">
    <property type="entry name" value="HTH-type_TetR-like_transc_reg"/>
</dbReference>
<dbReference type="PROSITE" id="PS50977">
    <property type="entry name" value="HTH_TETR_2"/>
    <property type="match status" value="1"/>
</dbReference>
<feature type="domain" description="HTH tetR-type" evidence="6">
    <location>
        <begin position="23"/>
        <end position="83"/>
    </location>
</feature>
<proteinExistence type="predicted"/>
<feature type="DNA-binding region" description="H-T-H motif" evidence="4">
    <location>
        <begin position="46"/>
        <end position="65"/>
    </location>
</feature>
<dbReference type="Gene3D" id="1.10.10.60">
    <property type="entry name" value="Homeodomain-like"/>
    <property type="match status" value="1"/>
</dbReference>
<evidence type="ECO:0000256" key="5">
    <source>
        <dbReference type="SAM" id="MobiDB-lite"/>
    </source>
</evidence>
<dbReference type="SUPFAM" id="SSF48498">
    <property type="entry name" value="Tetracyclin repressor-like, C-terminal domain"/>
    <property type="match status" value="1"/>
</dbReference>
<dbReference type="EMBL" id="CP127363">
    <property type="protein sequence ID" value="WIY51280.1"/>
    <property type="molecule type" value="Genomic_DNA"/>
</dbReference>
<evidence type="ECO:0000256" key="4">
    <source>
        <dbReference type="PROSITE-ProRule" id="PRU00335"/>
    </source>
</evidence>
<dbReference type="PRINTS" id="PR00455">
    <property type="entry name" value="HTHTETR"/>
</dbReference>
<dbReference type="Pfam" id="PF16859">
    <property type="entry name" value="TetR_C_11"/>
    <property type="match status" value="1"/>
</dbReference>
<keyword evidence="2 4" id="KW-0238">DNA-binding</keyword>